<evidence type="ECO:0000313" key="1">
    <source>
        <dbReference type="EMBL" id="CDM38108.1"/>
    </source>
</evidence>
<dbReference type="OrthoDB" id="4368377at2759"/>
<dbReference type="STRING" id="1365484.W6QMK1"/>
<gene>
    <name evidence="1" type="ORF">PROQFM164_S09g000024</name>
</gene>
<reference evidence="1" key="1">
    <citation type="journal article" date="2014" name="Nat. Commun.">
        <title>Multiple recent horizontal transfers of a large genomic region in cheese making fungi.</title>
        <authorList>
            <person name="Cheeseman K."/>
            <person name="Ropars J."/>
            <person name="Renault P."/>
            <person name="Dupont J."/>
            <person name="Gouzy J."/>
            <person name="Branca A."/>
            <person name="Abraham A.L."/>
            <person name="Ceppi M."/>
            <person name="Conseiller E."/>
            <person name="Debuchy R."/>
            <person name="Malagnac F."/>
            <person name="Goarin A."/>
            <person name="Silar P."/>
            <person name="Lacoste S."/>
            <person name="Sallet E."/>
            <person name="Bensimon A."/>
            <person name="Giraud T."/>
            <person name="Brygoo Y."/>
        </authorList>
    </citation>
    <scope>NUCLEOTIDE SEQUENCE [LARGE SCALE GENOMIC DNA]</scope>
    <source>
        <strain evidence="1">FM164</strain>
    </source>
</reference>
<accession>W6QMK1</accession>
<proteinExistence type="predicted"/>
<evidence type="ECO:0000313" key="2">
    <source>
        <dbReference type="Proteomes" id="UP000030686"/>
    </source>
</evidence>
<sequence>MTMNNIFSSIATSTNHLKAKYHGHIQANRFKLLIQELQEAEQTKDQLDWISEHRQETRRANNIIQREMYVGATYRRYEAQVQVETPPEPSTLKKLQGCNVELMLLNIEYFQHLERMAELLERKPSGCLVHRHTKNLRHKSKQLWNIEQIYCQLRGGCCARECGCCGRSWHTIREPSGKVRYMHCTGSCGCCTRHRGYSSSSVVRKKSGM</sequence>
<dbReference type="OMA" id="DWIKRYK"/>
<organism evidence="1 2">
    <name type="scientific">Penicillium roqueforti (strain FM164)</name>
    <dbReference type="NCBI Taxonomy" id="1365484"/>
    <lineage>
        <taxon>Eukaryota</taxon>
        <taxon>Fungi</taxon>
        <taxon>Dikarya</taxon>
        <taxon>Ascomycota</taxon>
        <taxon>Pezizomycotina</taxon>
        <taxon>Eurotiomycetes</taxon>
        <taxon>Eurotiomycetidae</taxon>
        <taxon>Eurotiales</taxon>
        <taxon>Aspergillaceae</taxon>
        <taxon>Penicillium</taxon>
    </lineage>
</organism>
<name>W6QMK1_PENRF</name>
<dbReference type="Proteomes" id="UP000030686">
    <property type="component" value="Unassembled WGS sequence"/>
</dbReference>
<protein>
    <submittedName>
        <fullName evidence="1">Uncharacterized protein</fullName>
    </submittedName>
</protein>
<keyword evidence="2" id="KW-1185">Reference proteome</keyword>
<dbReference type="EMBL" id="HG792023">
    <property type="protein sequence ID" value="CDM38108.1"/>
    <property type="molecule type" value="Genomic_DNA"/>
</dbReference>
<dbReference type="AlphaFoldDB" id="W6QMK1"/>